<reference evidence="1" key="5">
    <citation type="journal article" date="2021" name="G3 (Bethesda)">
        <title>Aegilops tauschii genome assembly Aet v5.0 features greater sequence contiguity and improved annotation.</title>
        <authorList>
            <person name="Wang L."/>
            <person name="Zhu T."/>
            <person name="Rodriguez J.C."/>
            <person name="Deal K.R."/>
            <person name="Dubcovsky J."/>
            <person name="McGuire P.E."/>
            <person name="Lux T."/>
            <person name="Spannagl M."/>
            <person name="Mayer K.F.X."/>
            <person name="Baldrich P."/>
            <person name="Meyers B.C."/>
            <person name="Huo N."/>
            <person name="Gu Y.Q."/>
            <person name="Zhou H."/>
            <person name="Devos K.M."/>
            <person name="Bennetzen J.L."/>
            <person name="Unver T."/>
            <person name="Budak H."/>
            <person name="Gulick P.J."/>
            <person name="Galiba G."/>
            <person name="Kalapos B."/>
            <person name="Nelson D.R."/>
            <person name="Li P."/>
            <person name="You F.M."/>
            <person name="Luo M.C."/>
            <person name="Dvorak J."/>
        </authorList>
    </citation>
    <scope>NUCLEOTIDE SEQUENCE [LARGE SCALE GENOMIC DNA]</scope>
    <source>
        <strain evidence="1">cv. AL8/78</strain>
    </source>
</reference>
<dbReference type="AlphaFoldDB" id="A0A453NIZ7"/>
<accession>A0A453NIZ7</accession>
<evidence type="ECO:0000313" key="2">
    <source>
        <dbReference type="Proteomes" id="UP000015105"/>
    </source>
</evidence>
<protein>
    <submittedName>
        <fullName evidence="1">Uncharacterized protein</fullName>
    </submittedName>
</protein>
<organism evidence="1 2">
    <name type="scientific">Aegilops tauschii subsp. strangulata</name>
    <name type="common">Goatgrass</name>
    <dbReference type="NCBI Taxonomy" id="200361"/>
    <lineage>
        <taxon>Eukaryota</taxon>
        <taxon>Viridiplantae</taxon>
        <taxon>Streptophyta</taxon>
        <taxon>Embryophyta</taxon>
        <taxon>Tracheophyta</taxon>
        <taxon>Spermatophyta</taxon>
        <taxon>Magnoliopsida</taxon>
        <taxon>Liliopsida</taxon>
        <taxon>Poales</taxon>
        <taxon>Poaceae</taxon>
        <taxon>BOP clade</taxon>
        <taxon>Pooideae</taxon>
        <taxon>Triticodae</taxon>
        <taxon>Triticeae</taxon>
        <taxon>Triticinae</taxon>
        <taxon>Aegilops</taxon>
    </lineage>
</organism>
<reference evidence="1" key="4">
    <citation type="submission" date="2019-03" db="UniProtKB">
        <authorList>
            <consortium name="EnsemblPlants"/>
        </authorList>
    </citation>
    <scope>IDENTIFICATION</scope>
</reference>
<keyword evidence="2" id="KW-1185">Reference proteome</keyword>
<dbReference type="EnsemblPlants" id="AET6Gv20382400.6">
    <property type="protein sequence ID" value="AET6Gv20382400.6"/>
    <property type="gene ID" value="AET6Gv20382400"/>
</dbReference>
<evidence type="ECO:0000313" key="1">
    <source>
        <dbReference type="EnsemblPlants" id="AET6Gv20382400.6"/>
    </source>
</evidence>
<dbReference type="Gramene" id="AET6Gv20382400.6">
    <property type="protein sequence ID" value="AET6Gv20382400.6"/>
    <property type="gene ID" value="AET6Gv20382400"/>
</dbReference>
<dbReference type="Proteomes" id="UP000015105">
    <property type="component" value="Chromosome 6D"/>
</dbReference>
<name>A0A453NIZ7_AEGTS</name>
<proteinExistence type="predicted"/>
<reference evidence="2" key="2">
    <citation type="journal article" date="2017" name="Nat. Plants">
        <title>The Aegilops tauschii genome reveals multiple impacts of transposons.</title>
        <authorList>
            <person name="Zhao G."/>
            <person name="Zou C."/>
            <person name="Li K."/>
            <person name="Wang K."/>
            <person name="Li T."/>
            <person name="Gao L."/>
            <person name="Zhang X."/>
            <person name="Wang H."/>
            <person name="Yang Z."/>
            <person name="Liu X."/>
            <person name="Jiang W."/>
            <person name="Mao L."/>
            <person name="Kong X."/>
            <person name="Jiao Y."/>
            <person name="Jia J."/>
        </authorList>
    </citation>
    <scope>NUCLEOTIDE SEQUENCE [LARGE SCALE GENOMIC DNA]</scope>
    <source>
        <strain evidence="2">cv. AL8/78</strain>
    </source>
</reference>
<sequence length="169" mass="18799">SPYSFRVSFLSFRHPLSCSDAVAPRCGLARVSSAAGGAHRGQIYRLSSDWRRRRTSSGLLRRLRVWVLIGQCVHLIEVRGGSQLGILGVRVDREAAVPSARLRSSFSTALAPFLHFISCFKRIFFAPTACICSSDMRLLFACLCTVLVGVECMLDYRHVCCLLACPPFW</sequence>
<reference evidence="2" key="1">
    <citation type="journal article" date="2014" name="Science">
        <title>Ancient hybridizations among the ancestral genomes of bread wheat.</title>
        <authorList>
            <consortium name="International Wheat Genome Sequencing Consortium,"/>
            <person name="Marcussen T."/>
            <person name="Sandve S.R."/>
            <person name="Heier L."/>
            <person name="Spannagl M."/>
            <person name="Pfeifer M."/>
            <person name="Jakobsen K.S."/>
            <person name="Wulff B.B."/>
            <person name="Steuernagel B."/>
            <person name="Mayer K.F."/>
            <person name="Olsen O.A."/>
        </authorList>
    </citation>
    <scope>NUCLEOTIDE SEQUENCE [LARGE SCALE GENOMIC DNA]</scope>
    <source>
        <strain evidence="2">cv. AL8/78</strain>
    </source>
</reference>
<reference evidence="1" key="3">
    <citation type="journal article" date="2017" name="Nature">
        <title>Genome sequence of the progenitor of the wheat D genome Aegilops tauschii.</title>
        <authorList>
            <person name="Luo M.C."/>
            <person name="Gu Y.Q."/>
            <person name="Puiu D."/>
            <person name="Wang H."/>
            <person name="Twardziok S.O."/>
            <person name="Deal K.R."/>
            <person name="Huo N."/>
            <person name="Zhu T."/>
            <person name="Wang L."/>
            <person name="Wang Y."/>
            <person name="McGuire P.E."/>
            <person name="Liu S."/>
            <person name="Long H."/>
            <person name="Ramasamy R.K."/>
            <person name="Rodriguez J.C."/>
            <person name="Van S.L."/>
            <person name="Yuan L."/>
            <person name="Wang Z."/>
            <person name="Xia Z."/>
            <person name="Xiao L."/>
            <person name="Anderson O.D."/>
            <person name="Ouyang S."/>
            <person name="Liang Y."/>
            <person name="Zimin A.V."/>
            <person name="Pertea G."/>
            <person name="Qi P."/>
            <person name="Bennetzen J.L."/>
            <person name="Dai X."/>
            <person name="Dawson M.W."/>
            <person name="Muller H.G."/>
            <person name="Kugler K."/>
            <person name="Rivarola-Duarte L."/>
            <person name="Spannagl M."/>
            <person name="Mayer K.F.X."/>
            <person name="Lu F.H."/>
            <person name="Bevan M.W."/>
            <person name="Leroy P."/>
            <person name="Li P."/>
            <person name="You F.M."/>
            <person name="Sun Q."/>
            <person name="Liu Z."/>
            <person name="Lyons E."/>
            <person name="Wicker T."/>
            <person name="Salzberg S.L."/>
            <person name="Devos K.M."/>
            <person name="Dvorak J."/>
        </authorList>
    </citation>
    <scope>NUCLEOTIDE SEQUENCE [LARGE SCALE GENOMIC DNA]</scope>
    <source>
        <strain evidence="1">cv. AL8/78</strain>
    </source>
</reference>